<organism evidence="2 3">
    <name type="scientific">Paragemmobacter kunshanensis</name>
    <dbReference type="NCBI Taxonomy" id="2583234"/>
    <lineage>
        <taxon>Bacteria</taxon>
        <taxon>Pseudomonadati</taxon>
        <taxon>Pseudomonadota</taxon>
        <taxon>Alphaproteobacteria</taxon>
        <taxon>Rhodobacterales</taxon>
        <taxon>Paracoccaceae</taxon>
        <taxon>Paragemmobacter</taxon>
    </lineage>
</organism>
<keyword evidence="3" id="KW-1185">Reference proteome</keyword>
<sequence length="54" mass="6029">MTSIIRPDALRRMVAEWVTAGCTVEIEPDGKIRVTPPANVQRGPDPDLIDWGRK</sequence>
<gene>
    <name evidence="2" type="ORF">G5V65_11395</name>
</gene>
<feature type="region of interest" description="Disordered" evidence="1">
    <location>
        <begin position="33"/>
        <end position="54"/>
    </location>
</feature>
<reference evidence="2 3" key="1">
    <citation type="submission" date="2020-02" db="EMBL/GenBank/DDBJ databases">
        <title>Rhodobacter translucens sp. nov., a novel bacterium isolated from activated sludge.</title>
        <authorList>
            <person name="Liu J."/>
        </authorList>
    </citation>
    <scope>NUCLEOTIDE SEQUENCE [LARGE SCALE GENOMIC DNA]</scope>
    <source>
        <strain evidence="2 3">HX-7-19</strain>
    </source>
</reference>
<evidence type="ECO:0000256" key="1">
    <source>
        <dbReference type="SAM" id="MobiDB-lite"/>
    </source>
</evidence>
<accession>A0A6M1TZ42</accession>
<dbReference type="RefSeq" id="WP_165050116.1">
    <property type="nucleotide sequence ID" value="NZ_JAALFE010000010.1"/>
</dbReference>
<dbReference type="AlphaFoldDB" id="A0A6M1TZ42"/>
<dbReference type="Proteomes" id="UP000474758">
    <property type="component" value="Unassembled WGS sequence"/>
</dbReference>
<dbReference type="EMBL" id="JAALFE010000010">
    <property type="protein sequence ID" value="NGQ91502.1"/>
    <property type="molecule type" value="Genomic_DNA"/>
</dbReference>
<evidence type="ECO:0000313" key="2">
    <source>
        <dbReference type="EMBL" id="NGQ91502.1"/>
    </source>
</evidence>
<comment type="caution">
    <text evidence="2">The sequence shown here is derived from an EMBL/GenBank/DDBJ whole genome shotgun (WGS) entry which is preliminary data.</text>
</comment>
<name>A0A6M1TZ42_9RHOB</name>
<evidence type="ECO:0000313" key="3">
    <source>
        <dbReference type="Proteomes" id="UP000474758"/>
    </source>
</evidence>
<protein>
    <submittedName>
        <fullName evidence="2">Uncharacterized protein</fullName>
    </submittedName>
</protein>
<proteinExistence type="predicted"/>